<organism evidence="2 3">
    <name type="scientific">Motilimonas cestriensis</name>
    <dbReference type="NCBI Taxonomy" id="2742685"/>
    <lineage>
        <taxon>Bacteria</taxon>
        <taxon>Pseudomonadati</taxon>
        <taxon>Pseudomonadota</taxon>
        <taxon>Gammaproteobacteria</taxon>
        <taxon>Alteromonadales</taxon>
        <taxon>Alteromonadales genera incertae sedis</taxon>
        <taxon>Motilimonas</taxon>
    </lineage>
</organism>
<dbReference type="PANTHER" id="PTHR36836:SF1">
    <property type="entry name" value="COLANIC ACID BIOSYNTHESIS PROTEIN WCAK"/>
    <property type="match status" value="1"/>
</dbReference>
<dbReference type="Proteomes" id="UP001201273">
    <property type="component" value="Unassembled WGS sequence"/>
</dbReference>
<reference evidence="2 3" key="1">
    <citation type="journal article" date="2022" name="Environ. Microbiol. Rep.">
        <title>Eco-phylogenetic analyses reveal divergent evolution of vitamin B12 metabolism in the marine bacterial family 'Psychromonadaceae'.</title>
        <authorList>
            <person name="Jin X."/>
            <person name="Yang Y."/>
            <person name="Cao H."/>
            <person name="Gao B."/>
            <person name="Zhao Z."/>
        </authorList>
    </citation>
    <scope>NUCLEOTIDE SEQUENCE [LARGE SCALE GENOMIC DNA]</scope>
    <source>
        <strain evidence="2 3">MKS20</strain>
    </source>
</reference>
<evidence type="ECO:0000313" key="2">
    <source>
        <dbReference type="EMBL" id="MCE2594724.1"/>
    </source>
</evidence>
<keyword evidence="3" id="KW-1185">Reference proteome</keyword>
<dbReference type="RefSeq" id="WP_233052248.1">
    <property type="nucleotide sequence ID" value="NZ_JAIMJA010000006.1"/>
</dbReference>
<dbReference type="GO" id="GO:0016740">
    <property type="term" value="F:transferase activity"/>
    <property type="evidence" value="ECO:0007669"/>
    <property type="project" value="UniProtKB-KW"/>
</dbReference>
<dbReference type="PANTHER" id="PTHR36836">
    <property type="entry name" value="COLANIC ACID BIOSYNTHESIS PROTEIN WCAK"/>
    <property type="match status" value="1"/>
</dbReference>
<proteinExistence type="predicted"/>
<accession>A0ABS8WAB2</accession>
<name>A0ABS8WAB2_9GAMM</name>
<dbReference type="InterPro" id="IPR007345">
    <property type="entry name" value="Polysacch_pyruvyl_Trfase"/>
</dbReference>
<evidence type="ECO:0000313" key="3">
    <source>
        <dbReference type="Proteomes" id="UP001201273"/>
    </source>
</evidence>
<gene>
    <name evidence="2" type="ORF">K6Y31_07835</name>
</gene>
<feature type="domain" description="Polysaccharide pyruvyl transferase" evidence="1">
    <location>
        <begin position="30"/>
        <end position="287"/>
    </location>
</feature>
<evidence type="ECO:0000259" key="1">
    <source>
        <dbReference type="Pfam" id="PF04230"/>
    </source>
</evidence>
<sequence length="355" mass="40699">MSKYQTLKHYLNINNESNKSCYIGWVGYKNLGDEILFDAHNELFPNENFKLYLRSKILDNFFPNAHTYKSAFLGGGTLINQANIWLELLEDFHKKSVPLFCFGTGVVSPDFWNSNVSWGWQNRIQEWADMLKKFEYVGVRGPISCKQLTDLGVKAEIIGDTAISLAPNSVERKLIKGKPVVGINIGFTKGKMWGEEKSFLSEIDKTIKKLLDTGHSIKLLPVWDADIPVNKAIMERFPGKDIDLVLSYENYEGYTNQLKQCDVFVGEKLHATVIATLHRVPSIMIEYRPKCLEYMMSIEMERYCMNTSTFKAEDCIDKVNFLLSNANQVSTELEERILHYKNIQFSKSKQISLGL</sequence>
<dbReference type="EMBL" id="JAIMJA010000006">
    <property type="protein sequence ID" value="MCE2594724.1"/>
    <property type="molecule type" value="Genomic_DNA"/>
</dbReference>
<dbReference type="Pfam" id="PF04230">
    <property type="entry name" value="PS_pyruv_trans"/>
    <property type="match status" value="1"/>
</dbReference>
<keyword evidence="2" id="KW-0808">Transferase</keyword>
<comment type="caution">
    <text evidence="2">The sequence shown here is derived from an EMBL/GenBank/DDBJ whole genome shotgun (WGS) entry which is preliminary data.</text>
</comment>
<protein>
    <submittedName>
        <fullName evidence="2">Polysaccharide pyruvyl transferase family protein</fullName>
    </submittedName>
</protein>